<dbReference type="RefSeq" id="XP_021843462.1">
    <property type="nucleotide sequence ID" value="XM_021987770.2"/>
</dbReference>
<reference evidence="2" key="2">
    <citation type="submission" date="2025-08" db="UniProtKB">
        <authorList>
            <consortium name="RefSeq"/>
        </authorList>
    </citation>
    <scope>IDENTIFICATION</scope>
    <source>
        <tissue evidence="2">Leaf</tissue>
    </source>
</reference>
<sequence>MEELSHRKRARVDSAESHWDTDFEAKRIKEDLLSLLNDSELVPERDSVSQDLDSVIRSFEEEITGPGSPSSPANLIDLTSNSGDSMLELGQFSDDVLEKTETRVADGLMGIGEFWDFPSVLPGYDSFGLGIEYGQDHGISEYVALDGIFDYSDVNLGSDFKLRPETMPAI</sequence>
<reference evidence="1" key="1">
    <citation type="journal article" date="2021" name="Nat. Commun.">
        <title>Genomic analyses provide insights into spinach domestication and the genetic basis of agronomic traits.</title>
        <authorList>
            <person name="Cai X."/>
            <person name="Sun X."/>
            <person name="Xu C."/>
            <person name="Sun H."/>
            <person name="Wang X."/>
            <person name="Ge C."/>
            <person name="Zhang Z."/>
            <person name="Wang Q."/>
            <person name="Fei Z."/>
            <person name="Jiao C."/>
            <person name="Wang Q."/>
        </authorList>
    </citation>
    <scope>NUCLEOTIDE SEQUENCE [LARGE SCALE GENOMIC DNA]</scope>
    <source>
        <strain evidence="1">cv. Varoflay</strain>
    </source>
</reference>
<evidence type="ECO:0000313" key="1">
    <source>
        <dbReference type="Proteomes" id="UP000813463"/>
    </source>
</evidence>
<protein>
    <submittedName>
        <fullName evidence="2">Uncharacterized protein</fullName>
    </submittedName>
</protein>
<accession>A0A9R0I606</accession>
<dbReference type="OrthoDB" id="781489at2759"/>
<dbReference type="GeneID" id="110783431"/>
<dbReference type="PANTHER" id="PTHR34539:SF19">
    <property type="entry name" value="T6J4.11 PROTEIN"/>
    <property type="match status" value="1"/>
</dbReference>
<dbReference type="AlphaFoldDB" id="A0A9R0I606"/>
<dbReference type="KEGG" id="soe:110783431"/>
<dbReference type="PANTHER" id="PTHR34539">
    <property type="entry name" value="T6J4.11 PROTEIN"/>
    <property type="match status" value="1"/>
</dbReference>
<proteinExistence type="predicted"/>
<gene>
    <name evidence="2" type="primary">LOC110783431</name>
</gene>
<evidence type="ECO:0000313" key="2">
    <source>
        <dbReference type="RefSeq" id="XP_021843462.1"/>
    </source>
</evidence>
<name>A0A9R0I606_SPIOL</name>
<organism evidence="1 2">
    <name type="scientific">Spinacia oleracea</name>
    <name type="common">Spinach</name>
    <dbReference type="NCBI Taxonomy" id="3562"/>
    <lineage>
        <taxon>Eukaryota</taxon>
        <taxon>Viridiplantae</taxon>
        <taxon>Streptophyta</taxon>
        <taxon>Embryophyta</taxon>
        <taxon>Tracheophyta</taxon>
        <taxon>Spermatophyta</taxon>
        <taxon>Magnoliopsida</taxon>
        <taxon>eudicotyledons</taxon>
        <taxon>Gunneridae</taxon>
        <taxon>Pentapetalae</taxon>
        <taxon>Caryophyllales</taxon>
        <taxon>Chenopodiaceae</taxon>
        <taxon>Chenopodioideae</taxon>
        <taxon>Anserineae</taxon>
        <taxon>Spinacia</taxon>
    </lineage>
</organism>
<dbReference type="Proteomes" id="UP000813463">
    <property type="component" value="Chromosome 3"/>
</dbReference>
<keyword evidence="1" id="KW-1185">Reference proteome</keyword>